<organism evidence="2 3">
    <name type="scientific">Romanomermis culicivorax</name>
    <name type="common">Nematode worm</name>
    <dbReference type="NCBI Taxonomy" id="13658"/>
    <lineage>
        <taxon>Eukaryota</taxon>
        <taxon>Metazoa</taxon>
        <taxon>Ecdysozoa</taxon>
        <taxon>Nematoda</taxon>
        <taxon>Enoplea</taxon>
        <taxon>Dorylaimia</taxon>
        <taxon>Mermithida</taxon>
        <taxon>Mermithoidea</taxon>
        <taxon>Mermithidae</taxon>
        <taxon>Romanomermis</taxon>
    </lineage>
</organism>
<protein>
    <submittedName>
        <fullName evidence="3">Uncharacterized protein</fullName>
    </submittedName>
</protein>
<evidence type="ECO:0000313" key="2">
    <source>
        <dbReference type="Proteomes" id="UP000887565"/>
    </source>
</evidence>
<feature type="region of interest" description="Disordered" evidence="1">
    <location>
        <begin position="138"/>
        <end position="165"/>
    </location>
</feature>
<evidence type="ECO:0000313" key="3">
    <source>
        <dbReference type="WBParaSite" id="nRc.2.0.1.t31325-RA"/>
    </source>
</evidence>
<dbReference type="AlphaFoldDB" id="A0A915JZC2"/>
<feature type="compositionally biased region" description="Acidic residues" evidence="1">
    <location>
        <begin position="155"/>
        <end position="165"/>
    </location>
</feature>
<evidence type="ECO:0000256" key="1">
    <source>
        <dbReference type="SAM" id="MobiDB-lite"/>
    </source>
</evidence>
<proteinExistence type="predicted"/>
<dbReference type="WBParaSite" id="nRc.2.0.1.t31325-RA">
    <property type="protein sequence ID" value="nRc.2.0.1.t31325-RA"/>
    <property type="gene ID" value="nRc.2.0.1.g31325"/>
</dbReference>
<dbReference type="Proteomes" id="UP000887565">
    <property type="component" value="Unplaced"/>
</dbReference>
<keyword evidence="2" id="KW-1185">Reference proteome</keyword>
<sequence length="165" mass="18947">MPTLDGYMNEGGFLNLPRFEKFLVCLSQFDRDHFGDEYADMKYLESKTYKEIMEDEMRDIRTVTEPEKFRRKLKKSKENGVNNSEFLTENANDELKALLAEQAKEFNSESKDCETAFTAFSSHNSFNAIELDADKEKKANMKKPDSAVETLAQVVDEDPNSESGK</sequence>
<accession>A0A915JZC2</accession>
<reference evidence="3" key="1">
    <citation type="submission" date="2022-11" db="UniProtKB">
        <authorList>
            <consortium name="WormBaseParasite"/>
        </authorList>
    </citation>
    <scope>IDENTIFICATION</scope>
</reference>
<name>A0A915JZC2_ROMCU</name>